<name>A0ABU1FTT7_9MICC</name>
<reference evidence="7" key="1">
    <citation type="submission" date="2023-07" db="EMBL/GenBank/DDBJ databases">
        <title>Description of three actinobacteria isolated from air of manufacturing shop in a pharmaceutical factory.</title>
        <authorList>
            <person name="Zhang D.-F."/>
        </authorList>
    </citation>
    <scope>NUCLEOTIDE SEQUENCE [LARGE SCALE GENOMIC DNA]</scope>
    <source>
        <strain evidence="7">CCTCC AB 207010</strain>
    </source>
</reference>
<comment type="similarity">
    <text evidence="1">Belongs to the ABC transporter superfamily.</text>
</comment>
<dbReference type="RefSeq" id="WP_310537033.1">
    <property type="nucleotide sequence ID" value="NZ_BAAAOC010000009.1"/>
</dbReference>
<evidence type="ECO:0000259" key="5">
    <source>
        <dbReference type="PROSITE" id="PS50893"/>
    </source>
</evidence>
<dbReference type="PROSITE" id="PS50893">
    <property type="entry name" value="ABC_TRANSPORTER_2"/>
    <property type="match status" value="1"/>
</dbReference>
<dbReference type="Proteomes" id="UP001260872">
    <property type="component" value="Unassembled WGS sequence"/>
</dbReference>
<keyword evidence="3" id="KW-0547">Nucleotide-binding</keyword>
<dbReference type="InterPro" id="IPR027417">
    <property type="entry name" value="P-loop_NTPase"/>
</dbReference>
<dbReference type="GO" id="GO:0005524">
    <property type="term" value="F:ATP binding"/>
    <property type="evidence" value="ECO:0007669"/>
    <property type="project" value="UniProtKB-KW"/>
</dbReference>
<dbReference type="InterPro" id="IPR003439">
    <property type="entry name" value="ABC_transporter-like_ATP-bd"/>
</dbReference>
<evidence type="ECO:0000256" key="4">
    <source>
        <dbReference type="ARBA" id="ARBA00022840"/>
    </source>
</evidence>
<dbReference type="CDD" id="cd03235">
    <property type="entry name" value="ABC_Metallic_Cations"/>
    <property type="match status" value="1"/>
</dbReference>
<keyword evidence="4 6" id="KW-0067">ATP-binding</keyword>
<keyword evidence="2" id="KW-0813">Transport</keyword>
<evidence type="ECO:0000313" key="6">
    <source>
        <dbReference type="EMBL" id="MDR5711652.1"/>
    </source>
</evidence>
<protein>
    <submittedName>
        <fullName evidence="6">Metal ABC transporter ATP-binding protein</fullName>
    </submittedName>
</protein>
<dbReference type="Gene3D" id="3.40.50.300">
    <property type="entry name" value="P-loop containing nucleotide triphosphate hydrolases"/>
    <property type="match status" value="1"/>
</dbReference>
<evidence type="ECO:0000256" key="1">
    <source>
        <dbReference type="ARBA" id="ARBA00005417"/>
    </source>
</evidence>
<dbReference type="Pfam" id="PF00005">
    <property type="entry name" value="ABC_tran"/>
    <property type="match status" value="1"/>
</dbReference>
<evidence type="ECO:0000256" key="3">
    <source>
        <dbReference type="ARBA" id="ARBA00022741"/>
    </source>
</evidence>
<dbReference type="PANTHER" id="PTHR42734">
    <property type="entry name" value="METAL TRANSPORT SYSTEM ATP-BINDING PROTEIN TM_0124-RELATED"/>
    <property type="match status" value="1"/>
</dbReference>
<dbReference type="SMART" id="SM00382">
    <property type="entry name" value="AAA"/>
    <property type="match status" value="1"/>
</dbReference>
<accession>A0ABU1FTT7</accession>
<dbReference type="SUPFAM" id="SSF52540">
    <property type="entry name" value="P-loop containing nucleoside triphosphate hydrolases"/>
    <property type="match status" value="1"/>
</dbReference>
<organism evidence="6 7">
    <name type="scientific">Nesterenkonia flava</name>
    <dbReference type="NCBI Taxonomy" id="469799"/>
    <lineage>
        <taxon>Bacteria</taxon>
        <taxon>Bacillati</taxon>
        <taxon>Actinomycetota</taxon>
        <taxon>Actinomycetes</taxon>
        <taxon>Micrococcales</taxon>
        <taxon>Micrococcaceae</taxon>
        <taxon>Nesterenkonia</taxon>
    </lineage>
</organism>
<feature type="domain" description="ABC transporter" evidence="5">
    <location>
        <begin position="16"/>
        <end position="250"/>
    </location>
</feature>
<dbReference type="EMBL" id="JAVKGT010000011">
    <property type="protein sequence ID" value="MDR5711652.1"/>
    <property type="molecule type" value="Genomic_DNA"/>
</dbReference>
<dbReference type="PANTHER" id="PTHR42734:SF5">
    <property type="entry name" value="IRON TRANSPORT SYSTEM ATP-BINDING PROTEIN HI_0361-RELATED"/>
    <property type="match status" value="1"/>
</dbReference>
<dbReference type="InterPro" id="IPR050153">
    <property type="entry name" value="Metal_Ion_Import_ABC"/>
</dbReference>
<gene>
    <name evidence="6" type="ORF">RH857_05825</name>
</gene>
<proteinExistence type="inferred from homology"/>
<comment type="caution">
    <text evidence="6">The sequence shown here is derived from an EMBL/GenBank/DDBJ whole genome shotgun (WGS) entry which is preliminary data.</text>
</comment>
<evidence type="ECO:0000313" key="7">
    <source>
        <dbReference type="Proteomes" id="UP001260872"/>
    </source>
</evidence>
<keyword evidence="7" id="KW-1185">Reference proteome</keyword>
<dbReference type="InterPro" id="IPR003593">
    <property type="entry name" value="AAA+_ATPase"/>
</dbReference>
<sequence>MSTHPSRHLHADDDAVVVKSVTAGYPGVTALEDVSLSLRPGAVTALLGANGSGKSTLFSVLLGLLKPHRGTVRLYGSAPARARRRNLVSFVPQHEHIDATFPITVEQVVLTGRYGGMGLTRRARPADRQAVDEALERVGLSDFRRRSIGELSGGQRKRAFTARAIAQGAPLMLLDEPFAGVDRGSEELITRLLRELAASGTTVLISTHHLEGVADMADDVVLLHRRILASGPAPQVLTPQRLSEAFGSVFTASAHEGNS</sequence>
<evidence type="ECO:0000256" key="2">
    <source>
        <dbReference type="ARBA" id="ARBA00022448"/>
    </source>
</evidence>